<proteinExistence type="predicted"/>
<feature type="compositionally biased region" description="Gly residues" evidence="1">
    <location>
        <begin position="144"/>
        <end position="154"/>
    </location>
</feature>
<feature type="region of interest" description="Disordered" evidence="1">
    <location>
        <begin position="81"/>
        <end position="100"/>
    </location>
</feature>
<dbReference type="AlphaFoldDB" id="M7YPV7"/>
<accession>M7YPV7</accession>
<evidence type="ECO:0000256" key="1">
    <source>
        <dbReference type="SAM" id="MobiDB-lite"/>
    </source>
</evidence>
<sequence>MLPLARALFEGLESAYWCRVVDDRPLIPASRWYRGDVPMYGAPQHRTFPRRWNGGEIRIPGQAGMAASVQHVSCEASRLPAGQTVATGSGDAADSGDNSGRRSSLQACIALAVGGSGASDRSDSPQLAMQISPVSNPAPRHALGKGGRNLCGFR</sequence>
<gene>
    <name evidence="2" type="ORF">TRIUR3_27408</name>
</gene>
<protein>
    <submittedName>
        <fullName evidence="2">Uncharacterized protein</fullName>
    </submittedName>
</protein>
<name>M7YPV7_TRIUA</name>
<evidence type="ECO:0000313" key="2">
    <source>
        <dbReference type="EMBL" id="EMS49442.1"/>
    </source>
</evidence>
<organism evidence="2">
    <name type="scientific">Triticum urartu</name>
    <name type="common">Red wild einkorn</name>
    <name type="synonym">Crithodium urartu</name>
    <dbReference type="NCBI Taxonomy" id="4572"/>
    <lineage>
        <taxon>Eukaryota</taxon>
        <taxon>Viridiplantae</taxon>
        <taxon>Streptophyta</taxon>
        <taxon>Embryophyta</taxon>
        <taxon>Tracheophyta</taxon>
        <taxon>Spermatophyta</taxon>
        <taxon>Magnoliopsida</taxon>
        <taxon>Liliopsida</taxon>
        <taxon>Poales</taxon>
        <taxon>Poaceae</taxon>
        <taxon>BOP clade</taxon>
        <taxon>Pooideae</taxon>
        <taxon>Triticodae</taxon>
        <taxon>Triticeae</taxon>
        <taxon>Triticinae</taxon>
        <taxon>Triticum</taxon>
    </lineage>
</organism>
<reference evidence="2" key="1">
    <citation type="journal article" date="2013" name="Nature">
        <title>Draft genome of the wheat A-genome progenitor Triticum urartu.</title>
        <authorList>
            <person name="Ling H.Q."/>
            <person name="Zhao S."/>
            <person name="Liu D."/>
            <person name="Wang J."/>
            <person name="Sun H."/>
            <person name="Zhang C."/>
            <person name="Fan H."/>
            <person name="Li D."/>
            <person name="Dong L."/>
            <person name="Tao Y."/>
            <person name="Gao C."/>
            <person name="Wu H."/>
            <person name="Li Y."/>
            <person name="Cui Y."/>
            <person name="Guo X."/>
            <person name="Zheng S."/>
            <person name="Wang B."/>
            <person name="Yu K."/>
            <person name="Liang Q."/>
            <person name="Yang W."/>
            <person name="Lou X."/>
            <person name="Chen J."/>
            <person name="Feng M."/>
            <person name="Jian J."/>
            <person name="Zhang X."/>
            <person name="Luo G."/>
            <person name="Jiang Y."/>
            <person name="Liu J."/>
            <person name="Wang Z."/>
            <person name="Sha Y."/>
            <person name="Zhang B."/>
            <person name="Wu H."/>
            <person name="Tang D."/>
            <person name="Shen Q."/>
            <person name="Xue P."/>
            <person name="Zou S."/>
            <person name="Wang X."/>
            <person name="Liu X."/>
            <person name="Wang F."/>
            <person name="Yang Y."/>
            <person name="An X."/>
            <person name="Dong Z."/>
            <person name="Zhang K."/>
            <person name="Zhang X."/>
            <person name="Luo M.C."/>
            <person name="Dvorak J."/>
            <person name="Tong Y."/>
            <person name="Wang J."/>
            <person name="Yang H."/>
            <person name="Li Z."/>
            <person name="Wang D."/>
            <person name="Zhang A."/>
            <person name="Wang J."/>
        </authorList>
    </citation>
    <scope>NUCLEOTIDE SEQUENCE</scope>
</reference>
<dbReference type="EMBL" id="KD243321">
    <property type="protein sequence ID" value="EMS49442.1"/>
    <property type="molecule type" value="Genomic_DNA"/>
</dbReference>
<feature type="region of interest" description="Disordered" evidence="1">
    <location>
        <begin position="132"/>
        <end position="154"/>
    </location>
</feature>